<accession>A0A940MJ97</accession>
<dbReference type="Proteomes" id="UP000670475">
    <property type="component" value="Unassembled WGS sequence"/>
</dbReference>
<name>A0A940MJ97_9ACTN</name>
<evidence type="ECO:0000256" key="1">
    <source>
        <dbReference type="SAM" id="Phobius"/>
    </source>
</evidence>
<protein>
    <submittedName>
        <fullName evidence="2">Uncharacterized protein</fullName>
    </submittedName>
</protein>
<dbReference type="RefSeq" id="WP_209343414.1">
    <property type="nucleotide sequence ID" value="NZ_JAGIQL010000132.1"/>
</dbReference>
<sequence length="61" mass="6283">MGTRNGFHLVVAAVAVACVVGFLIGGPAAVLGVAVAVAAAVAWRVGAQSLPRRRRMRATRR</sequence>
<dbReference type="EMBL" id="JAGIQL010000132">
    <property type="protein sequence ID" value="MBP0460737.1"/>
    <property type="molecule type" value="Genomic_DNA"/>
</dbReference>
<proteinExistence type="predicted"/>
<evidence type="ECO:0000313" key="2">
    <source>
        <dbReference type="EMBL" id="MBP0460737.1"/>
    </source>
</evidence>
<dbReference type="AlphaFoldDB" id="A0A940MJ97"/>
<keyword evidence="1" id="KW-0812">Transmembrane</keyword>
<reference evidence="2" key="1">
    <citation type="submission" date="2021-03" db="EMBL/GenBank/DDBJ databases">
        <title>Whole genome sequence of Streptomyces bomunensis MMS17-BM035.</title>
        <authorList>
            <person name="Lee J.H."/>
        </authorList>
    </citation>
    <scope>NUCLEOTIDE SEQUENCE</scope>
    <source>
        <strain evidence="2">MMS17-BM035</strain>
    </source>
</reference>
<gene>
    <name evidence="2" type="ORF">JFN87_25145</name>
</gene>
<feature type="transmembrane region" description="Helical" evidence="1">
    <location>
        <begin position="30"/>
        <end position="47"/>
    </location>
</feature>
<evidence type="ECO:0000313" key="3">
    <source>
        <dbReference type="Proteomes" id="UP000670475"/>
    </source>
</evidence>
<keyword evidence="1" id="KW-0472">Membrane</keyword>
<dbReference type="PROSITE" id="PS51257">
    <property type="entry name" value="PROKAR_LIPOPROTEIN"/>
    <property type="match status" value="1"/>
</dbReference>
<feature type="transmembrane region" description="Helical" evidence="1">
    <location>
        <begin position="7"/>
        <end position="24"/>
    </location>
</feature>
<keyword evidence="3" id="KW-1185">Reference proteome</keyword>
<organism evidence="2 3">
    <name type="scientific">Streptomyces montanisoli</name>
    <dbReference type="NCBI Taxonomy" id="2798581"/>
    <lineage>
        <taxon>Bacteria</taxon>
        <taxon>Bacillati</taxon>
        <taxon>Actinomycetota</taxon>
        <taxon>Actinomycetes</taxon>
        <taxon>Kitasatosporales</taxon>
        <taxon>Streptomycetaceae</taxon>
        <taxon>Streptomyces</taxon>
    </lineage>
</organism>
<keyword evidence="1" id="KW-1133">Transmembrane helix</keyword>
<comment type="caution">
    <text evidence="2">The sequence shown here is derived from an EMBL/GenBank/DDBJ whole genome shotgun (WGS) entry which is preliminary data.</text>
</comment>